<dbReference type="EMBL" id="QHKS01000043">
    <property type="protein sequence ID" value="RDJ97892.1"/>
    <property type="molecule type" value="Genomic_DNA"/>
</dbReference>
<sequence>MAPATSALTKRDAAGRPLFGELVRPLLPAFKRSVQRKLAYLQARGDLGLGDPLIGDMVDEALARTCEKLTQRPRRLESLPWLPQIAITVLAEEASRQQTEKAAGSPWIAGCRRRYRNRMNTVTTCCSNTGSPMRFSGSRT</sequence>
<name>A0A370MX31_9BURK</name>
<protein>
    <recommendedName>
        <fullName evidence="3">RNA polymerase sigma-70 region 2 domain-containing protein</fullName>
    </recommendedName>
</protein>
<organism evidence="1 2">
    <name type="scientific">Paraburkholderia lacunae</name>
    <dbReference type="NCBI Taxonomy" id="2211104"/>
    <lineage>
        <taxon>Bacteria</taxon>
        <taxon>Pseudomonadati</taxon>
        <taxon>Pseudomonadota</taxon>
        <taxon>Betaproteobacteria</taxon>
        <taxon>Burkholderiales</taxon>
        <taxon>Burkholderiaceae</taxon>
        <taxon>Paraburkholderia</taxon>
    </lineage>
</organism>
<keyword evidence="2" id="KW-1185">Reference proteome</keyword>
<gene>
    <name evidence="1" type="ORF">DLM46_35655</name>
</gene>
<evidence type="ECO:0000313" key="2">
    <source>
        <dbReference type="Proteomes" id="UP000254875"/>
    </source>
</evidence>
<proteinExistence type="predicted"/>
<reference evidence="2" key="1">
    <citation type="submission" date="2018-05" db="EMBL/GenBank/DDBJ databases">
        <authorList>
            <person name="Feng T."/>
        </authorList>
    </citation>
    <scope>NUCLEOTIDE SEQUENCE [LARGE SCALE GENOMIC DNA]</scope>
    <source>
        <strain evidence="2">S27</strain>
    </source>
</reference>
<evidence type="ECO:0008006" key="3">
    <source>
        <dbReference type="Google" id="ProtNLM"/>
    </source>
</evidence>
<evidence type="ECO:0000313" key="1">
    <source>
        <dbReference type="EMBL" id="RDJ97892.1"/>
    </source>
</evidence>
<dbReference type="AlphaFoldDB" id="A0A370MX31"/>
<accession>A0A370MX31</accession>
<comment type="caution">
    <text evidence="1">The sequence shown here is derived from an EMBL/GenBank/DDBJ whole genome shotgun (WGS) entry which is preliminary data.</text>
</comment>
<dbReference type="Proteomes" id="UP000254875">
    <property type="component" value="Unassembled WGS sequence"/>
</dbReference>